<protein>
    <submittedName>
        <fullName evidence="1">Uncharacterized protein</fullName>
    </submittedName>
</protein>
<evidence type="ECO:0000313" key="2">
    <source>
        <dbReference type="Proteomes" id="UP000054226"/>
    </source>
</evidence>
<organism evidence="1 2">
    <name type="scientific">Amycolatopsis decaplanina DSM 44594</name>
    <dbReference type="NCBI Taxonomy" id="1284240"/>
    <lineage>
        <taxon>Bacteria</taxon>
        <taxon>Bacillati</taxon>
        <taxon>Actinomycetota</taxon>
        <taxon>Actinomycetes</taxon>
        <taxon>Pseudonocardiales</taxon>
        <taxon>Pseudonocardiaceae</taxon>
        <taxon>Amycolatopsis</taxon>
    </lineage>
</organism>
<dbReference type="EMBL" id="AOHO01000075">
    <property type="protein sequence ID" value="EME52489.1"/>
    <property type="molecule type" value="Genomic_DNA"/>
</dbReference>
<name>M2YVV7_9PSEU</name>
<sequence>MGSTHPVSVHFYNDGWYWAYADIYGYNSSGAEVYHDWSGSVGHTGNRWFTVPAGVAKVYWQVRMEPFGNTIHEQTINPWYDFDNTCQNGTHATIYVGGFFGSTNHYDLHCSRW</sequence>
<evidence type="ECO:0000313" key="1">
    <source>
        <dbReference type="EMBL" id="EME52489.1"/>
    </source>
</evidence>
<dbReference type="PATRIC" id="fig|1284240.4.peg.6792"/>
<proteinExistence type="predicted"/>
<gene>
    <name evidence="1" type="ORF">H074_33319</name>
</gene>
<accession>M2YVV7</accession>
<keyword evidence="2" id="KW-1185">Reference proteome</keyword>
<dbReference type="AlphaFoldDB" id="M2YVV7"/>
<comment type="caution">
    <text evidence="1">The sequence shown here is derived from an EMBL/GenBank/DDBJ whole genome shotgun (WGS) entry which is preliminary data.</text>
</comment>
<dbReference type="Proteomes" id="UP000054226">
    <property type="component" value="Unassembled WGS sequence"/>
</dbReference>
<reference evidence="1 2" key="1">
    <citation type="journal article" date="2013" name="Genome Announc.">
        <title>Draft Genome Sequence of Amycolatopsis decaplanina Strain DSM 44594T.</title>
        <authorList>
            <person name="Kaur N."/>
            <person name="Kumar S."/>
            <person name="Bala M."/>
            <person name="Raghava G.P."/>
            <person name="Mayilraj S."/>
        </authorList>
    </citation>
    <scope>NUCLEOTIDE SEQUENCE [LARGE SCALE GENOMIC DNA]</scope>
    <source>
        <strain evidence="1 2">DSM 44594</strain>
    </source>
</reference>